<protein>
    <recommendedName>
        <fullName evidence="9">Branched-chain amino acid transport system carrier protein</fullName>
    </recommendedName>
</protein>
<keyword evidence="11" id="KW-1185">Reference proteome</keyword>
<keyword evidence="6 9" id="KW-0029">Amino-acid transport</keyword>
<dbReference type="Pfam" id="PF05525">
    <property type="entry name" value="Branch_AA_trans"/>
    <property type="match status" value="1"/>
</dbReference>
<keyword evidence="3 9" id="KW-0813">Transport</keyword>
<evidence type="ECO:0000256" key="6">
    <source>
        <dbReference type="ARBA" id="ARBA00022970"/>
    </source>
</evidence>
<dbReference type="GO" id="GO:0015820">
    <property type="term" value="P:L-leucine transport"/>
    <property type="evidence" value="ECO:0007669"/>
    <property type="project" value="TreeGrafter"/>
</dbReference>
<evidence type="ECO:0000313" key="11">
    <source>
        <dbReference type="Proteomes" id="UP000516160"/>
    </source>
</evidence>
<dbReference type="NCBIfam" id="TIGR00796">
    <property type="entry name" value="livcs"/>
    <property type="match status" value="1"/>
</dbReference>
<feature type="transmembrane region" description="Helical" evidence="9">
    <location>
        <begin position="187"/>
        <end position="208"/>
    </location>
</feature>
<dbReference type="GO" id="GO:0005304">
    <property type="term" value="F:L-valine transmembrane transporter activity"/>
    <property type="evidence" value="ECO:0007669"/>
    <property type="project" value="TreeGrafter"/>
</dbReference>
<feature type="transmembrane region" description="Helical" evidence="9">
    <location>
        <begin position="220"/>
        <end position="242"/>
    </location>
</feature>
<dbReference type="GO" id="GO:0015188">
    <property type="term" value="F:L-isoleucine transmembrane transporter activity"/>
    <property type="evidence" value="ECO:0007669"/>
    <property type="project" value="TreeGrafter"/>
</dbReference>
<dbReference type="GO" id="GO:0015818">
    <property type="term" value="P:isoleucine transport"/>
    <property type="evidence" value="ECO:0007669"/>
    <property type="project" value="TreeGrafter"/>
</dbReference>
<feature type="transmembrane region" description="Helical" evidence="9">
    <location>
        <begin position="306"/>
        <end position="327"/>
    </location>
</feature>
<keyword evidence="4" id="KW-1003">Cell membrane</keyword>
<accession>A0A7G9WB86</accession>
<evidence type="ECO:0000313" key="10">
    <source>
        <dbReference type="EMBL" id="QNO15948.1"/>
    </source>
</evidence>
<comment type="function">
    <text evidence="9">Component of the transport system for branched-chain amino acids.</text>
</comment>
<dbReference type="InterPro" id="IPR004685">
    <property type="entry name" value="Brnchd-chn_aa_trnsp_Livcs"/>
</dbReference>
<feature type="transmembrane region" description="Helical" evidence="9">
    <location>
        <begin position="403"/>
        <end position="420"/>
    </location>
</feature>
<feature type="transmembrane region" description="Helical" evidence="9">
    <location>
        <begin position="7"/>
        <end position="27"/>
    </location>
</feature>
<dbReference type="Proteomes" id="UP000516160">
    <property type="component" value="Chromosome"/>
</dbReference>
<dbReference type="RefSeq" id="WP_213166347.1">
    <property type="nucleotide sequence ID" value="NZ_CP058559.1"/>
</dbReference>
<feature type="transmembrane region" description="Helical" evidence="9">
    <location>
        <begin position="112"/>
        <end position="134"/>
    </location>
</feature>
<proteinExistence type="inferred from homology"/>
<dbReference type="EMBL" id="CP058559">
    <property type="protein sequence ID" value="QNO15948.1"/>
    <property type="molecule type" value="Genomic_DNA"/>
</dbReference>
<organism evidence="10 11">
    <name type="scientific">Alkalicella caledoniensis</name>
    <dbReference type="NCBI Taxonomy" id="2731377"/>
    <lineage>
        <taxon>Bacteria</taxon>
        <taxon>Bacillati</taxon>
        <taxon>Bacillota</taxon>
        <taxon>Clostridia</taxon>
        <taxon>Eubacteriales</taxon>
        <taxon>Proteinivoracaceae</taxon>
        <taxon>Alkalicella</taxon>
    </lineage>
</organism>
<feature type="transmembrane region" description="Helical" evidence="9">
    <location>
        <begin position="146"/>
        <end position="164"/>
    </location>
</feature>
<comment type="similarity">
    <text evidence="2 9">Belongs to the branched chain amino acid transporter family.</text>
</comment>
<feature type="transmembrane region" description="Helical" evidence="9">
    <location>
        <begin position="366"/>
        <end position="391"/>
    </location>
</feature>
<evidence type="ECO:0000256" key="4">
    <source>
        <dbReference type="ARBA" id="ARBA00022475"/>
    </source>
</evidence>
<dbReference type="AlphaFoldDB" id="A0A7G9WB86"/>
<dbReference type="GO" id="GO:0015190">
    <property type="term" value="F:L-leucine transmembrane transporter activity"/>
    <property type="evidence" value="ECO:0007669"/>
    <property type="project" value="TreeGrafter"/>
</dbReference>
<feature type="transmembrane region" description="Helical" evidence="9">
    <location>
        <begin position="39"/>
        <end position="61"/>
    </location>
</feature>
<dbReference type="PANTHER" id="PTHR30588:SF0">
    <property type="entry name" value="BRANCHED-CHAIN AMINO ACID PERMEASE BRNQ"/>
    <property type="match status" value="1"/>
</dbReference>
<dbReference type="KEGG" id="acae:HYG86_14825"/>
<feature type="transmembrane region" description="Helical" evidence="9">
    <location>
        <begin position="82"/>
        <end position="100"/>
    </location>
</feature>
<reference evidence="10 11" key="1">
    <citation type="submission" date="2020-07" db="EMBL/GenBank/DDBJ databases">
        <title>Alkalicella. sp. LB2 genome.</title>
        <authorList>
            <person name="Postec A."/>
            <person name="Quemeneur M."/>
        </authorList>
    </citation>
    <scope>NUCLEOTIDE SEQUENCE [LARGE SCALE GENOMIC DNA]</scope>
    <source>
        <strain evidence="10 11">LB2</strain>
    </source>
</reference>
<evidence type="ECO:0000256" key="2">
    <source>
        <dbReference type="ARBA" id="ARBA00008540"/>
    </source>
</evidence>
<evidence type="ECO:0000256" key="1">
    <source>
        <dbReference type="ARBA" id="ARBA00004651"/>
    </source>
</evidence>
<evidence type="ECO:0000256" key="9">
    <source>
        <dbReference type="RuleBase" id="RU362122"/>
    </source>
</evidence>
<name>A0A7G9WB86_ALKCA</name>
<comment type="subcellular location">
    <subcellularLocation>
        <location evidence="1 9">Cell membrane</location>
        <topology evidence="1 9">Multi-pass membrane protein</topology>
    </subcellularLocation>
</comment>
<evidence type="ECO:0000256" key="3">
    <source>
        <dbReference type="ARBA" id="ARBA00022448"/>
    </source>
</evidence>
<feature type="transmembrane region" description="Helical" evidence="9">
    <location>
        <begin position="333"/>
        <end position="354"/>
    </location>
</feature>
<evidence type="ECO:0000256" key="8">
    <source>
        <dbReference type="ARBA" id="ARBA00023136"/>
    </source>
</evidence>
<evidence type="ECO:0000256" key="5">
    <source>
        <dbReference type="ARBA" id="ARBA00022692"/>
    </source>
</evidence>
<sequence length="436" mass="45760">MTQKRKDVLVVGFALFAMFFGAGNLIFPPALGQGAGVQLVPAVLGFLLTGVGLPLLGIIAVSKSGGGLESLASKTNKKFGKFLTCAAILTLGPLVAIPRTSATTYEMAIVPFFPNFNPILFSAIYFIIVLVFVLRPSSLIDNIGKVLTPILLLTMITIITKGVFQPQGMLTTTGINSPFSNGFSEGYQTMDAMVATILGGIILGAIRAKGYTKTKEISEITVQAGLIAAVGLTIIYGGLAYLGATAGDLPMDISRSALIIQITNNLLGTLGQGLLGVAVGIACLTTAIGITATAGEFFSKSSSGKLSYKAAAITTALVSMGISNLGVDRIISLAEPILLILYPIIIVLVALTFLDKYVKSAAVYKSAVYCTLGISVLDVIGSFIIPIPIITPIIQGLPLTTQGLGWILPAILTGMTFYARDQYINHTRKKVEYIPN</sequence>
<keyword evidence="7 9" id="KW-1133">Transmembrane helix</keyword>
<gene>
    <name evidence="10" type="primary">brnQ</name>
    <name evidence="10" type="ORF">HYG86_14825</name>
</gene>
<keyword evidence="8 9" id="KW-0472">Membrane</keyword>
<feature type="transmembrane region" description="Helical" evidence="9">
    <location>
        <begin position="274"/>
        <end position="294"/>
    </location>
</feature>
<evidence type="ECO:0000256" key="7">
    <source>
        <dbReference type="ARBA" id="ARBA00022989"/>
    </source>
</evidence>
<keyword evidence="5 9" id="KW-0812">Transmembrane</keyword>
<dbReference type="PANTHER" id="PTHR30588">
    <property type="entry name" value="BRANCHED-CHAIN AMINO ACID TRANSPORT SYSTEM 2 CARRIER PROTEIN"/>
    <property type="match status" value="1"/>
</dbReference>
<dbReference type="GO" id="GO:0005886">
    <property type="term" value="C:plasma membrane"/>
    <property type="evidence" value="ECO:0007669"/>
    <property type="project" value="UniProtKB-SubCell"/>
</dbReference>